<organism evidence="7 8">
    <name type="scientific">Roseisalinus antarcticus</name>
    <dbReference type="NCBI Taxonomy" id="254357"/>
    <lineage>
        <taxon>Bacteria</taxon>
        <taxon>Pseudomonadati</taxon>
        <taxon>Pseudomonadota</taxon>
        <taxon>Alphaproteobacteria</taxon>
        <taxon>Rhodobacterales</taxon>
        <taxon>Roseobacteraceae</taxon>
        <taxon>Roseisalinus</taxon>
    </lineage>
</organism>
<keyword evidence="4 7" id="KW-0560">Oxidoreductase</keyword>
<evidence type="ECO:0000313" key="7">
    <source>
        <dbReference type="EMBL" id="SLN13952.1"/>
    </source>
</evidence>
<name>A0A1Y5RDU9_9RHOB</name>
<evidence type="ECO:0000256" key="4">
    <source>
        <dbReference type="ARBA" id="ARBA00023002"/>
    </source>
</evidence>
<dbReference type="GO" id="GO:0071949">
    <property type="term" value="F:FAD binding"/>
    <property type="evidence" value="ECO:0007669"/>
    <property type="project" value="InterPro"/>
</dbReference>
<evidence type="ECO:0000256" key="5">
    <source>
        <dbReference type="ARBA" id="ARBA00023033"/>
    </source>
</evidence>
<dbReference type="SUPFAM" id="SSF51905">
    <property type="entry name" value="FAD/NAD(P)-binding domain"/>
    <property type="match status" value="1"/>
</dbReference>
<dbReference type="PRINTS" id="PR00420">
    <property type="entry name" value="RNGMNOXGNASE"/>
</dbReference>
<dbReference type="GO" id="GO:0018669">
    <property type="term" value="F:3-hydroxybenzoate 6-monooxygenase activity"/>
    <property type="evidence" value="ECO:0007669"/>
    <property type="project" value="UniProtKB-EC"/>
</dbReference>
<dbReference type="PANTHER" id="PTHR13789">
    <property type="entry name" value="MONOOXYGENASE"/>
    <property type="match status" value="1"/>
</dbReference>
<dbReference type="AlphaFoldDB" id="A0A1Y5RDU9"/>
<dbReference type="Pfam" id="PF01494">
    <property type="entry name" value="FAD_binding_3"/>
    <property type="match status" value="1"/>
</dbReference>
<sequence>MTGPSRASGTVAILGGGIGGLAAATAFARRGAEVTVYEQAKELREVGAGIQITPNGARVLDALGLGEAATARGITARAVEPMDGLSGERVARFDLSALSGPPYRFFHRADLIDILATGARAAGVTLRLGERIESLRPDGAFEDSRGTVRPALTVGADGLNSVARPVLNGADAAFFTGQVAFRCVVPAEDADPVARIWMAPGRHIVTYPVPGGRLNIVAVLERREWTAEGWHLRADPEVLRHAFHKLSGRVTGRLGKAEDVMQWGLFRHPVAKVWTGGGLALLGDAAHPTLPFLAQGANLALEDAWCLAADWADGTLELYGQRRRPRVARAISAANSNAVNYHLGGLRRSVSLTALRGIGTVAPKAFLKRLDWLYGHDVTV</sequence>
<evidence type="ECO:0000313" key="8">
    <source>
        <dbReference type="Proteomes" id="UP000193900"/>
    </source>
</evidence>
<protein>
    <submittedName>
        <fullName evidence="7">3-hydroxybenzoate 6-hydroxylase 1</fullName>
        <ecNumber evidence="7">1.14.13.24</ecNumber>
    </submittedName>
</protein>
<keyword evidence="5" id="KW-0503">Monooxygenase</keyword>
<dbReference type="InterPro" id="IPR050493">
    <property type="entry name" value="FAD-dep_Monooxygenase_BioMet"/>
</dbReference>
<evidence type="ECO:0000256" key="2">
    <source>
        <dbReference type="ARBA" id="ARBA00022630"/>
    </source>
</evidence>
<evidence type="ECO:0000256" key="1">
    <source>
        <dbReference type="ARBA" id="ARBA00001974"/>
    </source>
</evidence>
<dbReference type="InterPro" id="IPR036188">
    <property type="entry name" value="FAD/NAD-bd_sf"/>
</dbReference>
<accession>A0A1Y5RDU9</accession>
<evidence type="ECO:0000256" key="3">
    <source>
        <dbReference type="ARBA" id="ARBA00022827"/>
    </source>
</evidence>
<dbReference type="SUPFAM" id="SSF54373">
    <property type="entry name" value="FAD-linked reductases, C-terminal domain"/>
    <property type="match status" value="1"/>
</dbReference>
<comment type="cofactor">
    <cofactor evidence="1">
        <name>FAD</name>
        <dbReference type="ChEBI" id="CHEBI:57692"/>
    </cofactor>
</comment>
<feature type="domain" description="FAD-binding" evidence="6">
    <location>
        <begin position="10"/>
        <end position="331"/>
    </location>
</feature>
<dbReference type="Proteomes" id="UP000193900">
    <property type="component" value="Unassembled WGS sequence"/>
</dbReference>
<gene>
    <name evidence="7" type="primary">xlnD</name>
    <name evidence="7" type="ORF">ROA7023_00098</name>
</gene>
<reference evidence="7 8" key="1">
    <citation type="submission" date="2017-03" db="EMBL/GenBank/DDBJ databases">
        <authorList>
            <person name="Afonso C.L."/>
            <person name="Miller P.J."/>
            <person name="Scott M.A."/>
            <person name="Spackman E."/>
            <person name="Goraichik I."/>
            <person name="Dimitrov K.M."/>
            <person name="Suarez D.L."/>
            <person name="Swayne D.E."/>
        </authorList>
    </citation>
    <scope>NUCLEOTIDE SEQUENCE [LARGE SCALE GENOMIC DNA]</scope>
    <source>
        <strain evidence="7 8">CECT 7023</strain>
    </source>
</reference>
<keyword evidence="3" id="KW-0274">FAD</keyword>
<dbReference type="PANTHER" id="PTHR13789:SF318">
    <property type="entry name" value="GERANYLGERANYL DIPHOSPHATE REDUCTASE"/>
    <property type="match status" value="1"/>
</dbReference>
<dbReference type="InterPro" id="IPR002938">
    <property type="entry name" value="FAD-bd"/>
</dbReference>
<dbReference type="Gene3D" id="3.50.50.60">
    <property type="entry name" value="FAD/NAD(P)-binding domain"/>
    <property type="match status" value="1"/>
</dbReference>
<evidence type="ECO:0000259" key="6">
    <source>
        <dbReference type="Pfam" id="PF01494"/>
    </source>
</evidence>
<keyword evidence="8" id="KW-1185">Reference proteome</keyword>
<dbReference type="EMBL" id="FWFZ01000001">
    <property type="protein sequence ID" value="SLN13952.1"/>
    <property type="molecule type" value="Genomic_DNA"/>
</dbReference>
<dbReference type="EC" id="1.14.13.24" evidence="7"/>
<dbReference type="RefSeq" id="WP_085877045.1">
    <property type="nucleotide sequence ID" value="NZ_FWFZ01000001.1"/>
</dbReference>
<dbReference type="OrthoDB" id="4230779at2"/>
<proteinExistence type="predicted"/>
<keyword evidence="2" id="KW-0285">Flavoprotein</keyword>